<dbReference type="InterPro" id="IPR038666">
    <property type="entry name" value="SSP1_head-tail_sf"/>
</dbReference>
<dbReference type="AlphaFoldDB" id="A0A7X2XHA2"/>
<reference evidence="3 4" key="1">
    <citation type="journal article" date="2019" name="Nat. Med.">
        <title>A library of human gut bacterial isolates paired with longitudinal multiomics data enables mechanistic microbiome research.</title>
        <authorList>
            <person name="Poyet M."/>
            <person name="Groussin M."/>
            <person name="Gibbons S.M."/>
            <person name="Avila-Pacheco J."/>
            <person name="Jiang X."/>
            <person name="Kearney S.M."/>
            <person name="Perrotta A.R."/>
            <person name="Berdy B."/>
            <person name="Zhao S."/>
            <person name="Lieberman T.D."/>
            <person name="Swanson P.K."/>
            <person name="Smith M."/>
            <person name="Roesemann S."/>
            <person name="Alexander J.E."/>
            <person name="Rich S.A."/>
            <person name="Livny J."/>
            <person name="Vlamakis H."/>
            <person name="Clish C."/>
            <person name="Bullock K."/>
            <person name="Deik A."/>
            <person name="Scott J."/>
            <person name="Pierce K.A."/>
            <person name="Xavier R.J."/>
            <person name="Alm E.J."/>
        </authorList>
    </citation>
    <scope>NUCLEOTIDE SEQUENCE [LARGE SCALE GENOMIC DNA]</scope>
    <source>
        <strain evidence="1 4">BIOML-A13</strain>
        <strain evidence="2 3">BIOML-A3</strain>
    </source>
</reference>
<dbReference type="EMBL" id="WNBW01000013">
    <property type="protein sequence ID" value="MTU04921.1"/>
    <property type="molecule type" value="Genomic_DNA"/>
</dbReference>
<dbReference type="Proteomes" id="UP000484547">
    <property type="component" value="Unassembled WGS sequence"/>
</dbReference>
<sequence length="115" mass="13262">MFRNNGNLTSQLNRKLELWRNVPSSEMNELGQYPIVETLIKTVWGGIIPQTGQLLSGRAADTTLSRTTHKIKVRYDSSILPSDWFVYGGSRYDILYILDPYLNHERLEIFCEVVV</sequence>
<dbReference type="OrthoDB" id="9808209at2"/>
<protein>
    <submittedName>
        <fullName evidence="1">Phage head closure protein</fullName>
    </submittedName>
</protein>
<evidence type="ECO:0000313" key="3">
    <source>
        <dbReference type="Proteomes" id="UP000443070"/>
    </source>
</evidence>
<dbReference type="EMBL" id="WNBM01000010">
    <property type="protein sequence ID" value="MTT76731.1"/>
    <property type="molecule type" value="Genomic_DNA"/>
</dbReference>
<gene>
    <name evidence="1" type="ORF">GMD11_10745</name>
    <name evidence="2" type="ORF">GMD18_11055</name>
</gene>
<dbReference type="NCBIfam" id="TIGR01563">
    <property type="entry name" value="gp16_SPP1"/>
    <property type="match status" value="1"/>
</dbReference>
<comment type="caution">
    <text evidence="1">The sequence shown here is derived from an EMBL/GenBank/DDBJ whole genome shotgun (WGS) entry which is preliminary data.</text>
</comment>
<dbReference type="Gene3D" id="2.40.10.270">
    <property type="entry name" value="Bacteriophage SPP1 head-tail adaptor protein"/>
    <property type="match status" value="1"/>
</dbReference>
<keyword evidence="3" id="KW-1185">Reference proteome</keyword>
<evidence type="ECO:0000313" key="1">
    <source>
        <dbReference type="EMBL" id="MTT76731.1"/>
    </source>
</evidence>
<dbReference type="Pfam" id="PF05521">
    <property type="entry name" value="Phage_HCP"/>
    <property type="match status" value="1"/>
</dbReference>
<name>A0A7X2XHA2_9FIRM</name>
<evidence type="ECO:0000313" key="4">
    <source>
        <dbReference type="Proteomes" id="UP000484547"/>
    </source>
</evidence>
<proteinExistence type="predicted"/>
<accession>A0A7X2XHA2</accession>
<dbReference type="Proteomes" id="UP000443070">
    <property type="component" value="Unassembled WGS sequence"/>
</dbReference>
<dbReference type="RefSeq" id="WP_149877321.1">
    <property type="nucleotide sequence ID" value="NZ_WNBG01000013.1"/>
</dbReference>
<evidence type="ECO:0000313" key="2">
    <source>
        <dbReference type="EMBL" id="MTU04921.1"/>
    </source>
</evidence>
<organism evidence="1 4">
    <name type="scientific">Phascolarctobacterium faecium</name>
    <dbReference type="NCBI Taxonomy" id="33025"/>
    <lineage>
        <taxon>Bacteria</taxon>
        <taxon>Bacillati</taxon>
        <taxon>Bacillota</taxon>
        <taxon>Negativicutes</taxon>
        <taxon>Acidaminococcales</taxon>
        <taxon>Acidaminococcaceae</taxon>
        <taxon>Phascolarctobacterium</taxon>
    </lineage>
</organism>
<dbReference type="InterPro" id="IPR008767">
    <property type="entry name" value="Phage_SPP1_head-tail_adaptor"/>
</dbReference>